<proteinExistence type="inferred from homology"/>
<gene>
    <name evidence="5" type="ORF">METZ01_LOCUS33105</name>
</gene>
<reference evidence="5" key="1">
    <citation type="submission" date="2018-05" db="EMBL/GenBank/DDBJ databases">
        <authorList>
            <person name="Lanie J.A."/>
            <person name="Ng W.-L."/>
            <person name="Kazmierczak K.M."/>
            <person name="Andrzejewski T.M."/>
            <person name="Davidsen T.M."/>
            <person name="Wayne K.J."/>
            <person name="Tettelin H."/>
            <person name="Glass J.I."/>
            <person name="Rusch D."/>
            <person name="Podicherti R."/>
            <person name="Tsui H.-C.T."/>
            <person name="Winkler M.E."/>
        </authorList>
    </citation>
    <scope>NUCLEOTIDE SEQUENCE</scope>
</reference>
<keyword evidence="3" id="KW-0378">Hydrolase</keyword>
<dbReference type="InterPro" id="IPR010497">
    <property type="entry name" value="Epoxide_hydro_N"/>
</dbReference>
<dbReference type="PRINTS" id="PR00412">
    <property type="entry name" value="EPOXHYDRLASE"/>
</dbReference>
<dbReference type="AlphaFoldDB" id="A0A381QLP4"/>
<evidence type="ECO:0000256" key="2">
    <source>
        <dbReference type="ARBA" id="ARBA00022797"/>
    </source>
</evidence>
<feature type="domain" description="Epoxide hydrolase N-terminal" evidence="4">
    <location>
        <begin position="3"/>
        <end position="108"/>
    </location>
</feature>
<dbReference type="InterPro" id="IPR000639">
    <property type="entry name" value="Epox_hydrolase-like"/>
</dbReference>
<dbReference type="PANTHER" id="PTHR21661">
    <property type="entry name" value="EPOXIDE HYDROLASE 1-RELATED"/>
    <property type="match status" value="1"/>
</dbReference>
<dbReference type="GO" id="GO:0097176">
    <property type="term" value="P:epoxide metabolic process"/>
    <property type="evidence" value="ECO:0007669"/>
    <property type="project" value="TreeGrafter"/>
</dbReference>
<dbReference type="EMBL" id="UINC01001420">
    <property type="protein sequence ID" value="SUZ80251.1"/>
    <property type="molecule type" value="Genomic_DNA"/>
</dbReference>
<dbReference type="GO" id="GO:0004301">
    <property type="term" value="F:epoxide hydrolase activity"/>
    <property type="evidence" value="ECO:0007669"/>
    <property type="project" value="TreeGrafter"/>
</dbReference>
<dbReference type="Pfam" id="PF06441">
    <property type="entry name" value="EHN"/>
    <property type="match status" value="1"/>
</dbReference>
<organism evidence="5">
    <name type="scientific">marine metagenome</name>
    <dbReference type="NCBI Taxonomy" id="408172"/>
    <lineage>
        <taxon>unclassified sequences</taxon>
        <taxon>metagenomes</taxon>
        <taxon>ecological metagenomes</taxon>
    </lineage>
</organism>
<evidence type="ECO:0000256" key="3">
    <source>
        <dbReference type="ARBA" id="ARBA00022801"/>
    </source>
</evidence>
<evidence type="ECO:0000313" key="5">
    <source>
        <dbReference type="EMBL" id="SUZ80251.1"/>
    </source>
</evidence>
<sequence>MAVEPFKVQVPDSVLEDLQSRLERTRWPDELPGTDWDYGSNLDYVKELVEYWRTKFDWRGQENLINSFSHFKTDVDGLGIHFIHEKGKGPNPMPLVITHGWPGTFFEMHKIIPLLSDPGSHGGDSADAFDVVVPSMPGYGFSDHTAERGLDVLSIGDMWAKLMSENLGYQRFGAQGGDWGASVTARLGFFHGAKVIGIHSTLPFRPTPYMGPGAKELSKAEEDMLQQRRDWQATEGGYAHIQGTKPQTLSYGLNDSPAGLAAWIVEKYRTWSDCGGDVEKKFTKDELLTTITIYWATQSIGSSTKIYYETLRKPWNLEKDQRIDVPCGIAVFPAEISVPLREWVERSYNVQQWTVMPSGGHFAALEEPDRLVDDVRDFFRPLR</sequence>
<evidence type="ECO:0000256" key="1">
    <source>
        <dbReference type="ARBA" id="ARBA00010088"/>
    </source>
</evidence>
<accession>A0A381QLP4</accession>
<protein>
    <recommendedName>
        <fullName evidence="4">Epoxide hydrolase N-terminal domain-containing protein</fullName>
    </recommendedName>
</protein>
<dbReference type="SUPFAM" id="SSF53474">
    <property type="entry name" value="alpha/beta-Hydrolases"/>
    <property type="match status" value="1"/>
</dbReference>
<comment type="similarity">
    <text evidence="1">Belongs to the peptidase S33 family.</text>
</comment>
<dbReference type="InterPro" id="IPR029058">
    <property type="entry name" value="AB_hydrolase_fold"/>
</dbReference>
<keyword evidence="2" id="KW-0058">Aromatic hydrocarbons catabolism</keyword>
<dbReference type="Gene3D" id="3.40.50.1820">
    <property type="entry name" value="alpha/beta hydrolase"/>
    <property type="match status" value="1"/>
</dbReference>
<dbReference type="PANTHER" id="PTHR21661:SF35">
    <property type="entry name" value="EPOXIDE HYDROLASE"/>
    <property type="match status" value="1"/>
</dbReference>
<dbReference type="InterPro" id="IPR016292">
    <property type="entry name" value="Epoxide_hydrolase"/>
</dbReference>
<evidence type="ECO:0000259" key="4">
    <source>
        <dbReference type="Pfam" id="PF06441"/>
    </source>
</evidence>
<dbReference type="PIRSF" id="PIRSF001112">
    <property type="entry name" value="Epoxide_hydrolase"/>
    <property type="match status" value="1"/>
</dbReference>
<name>A0A381QLP4_9ZZZZ</name>